<dbReference type="eggNOG" id="ENOG502S92Z">
    <property type="taxonomic scope" value="Eukaryota"/>
</dbReference>
<accession>K1XJQ4</accession>
<feature type="region of interest" description="Disordered" evidence="5">
    <location>
        <begin position="587"/>
        <end position="739"/>
    </location>
</feature>
<organism evidence="7 8">
    <name type="scientific">Marssonina brunnea f. sp. multigermtubi (strain MB_m1)</name>
    <name type="common">Marssonina leaf spot fungus</name>
    <dbReference type="NCBI Taxonomy" id="1072389"/>
    <lineage>
        <taxon>Eukaryota</taxon>
        <taxon>Fungi</taxon>
        <taxon>Dikarya</taxon>
        <taxon>Ascomycota</taxon>
        <taxon>Pezizomycotina</taxon>
        <taxon>Leotiomycetes</taxon>
        <taxon>Helotiales</taxon>
        <taxon>Drepanopezizaceae</taxon>
        <taxon>Drepanopeziza</taxon>
    </lineage>
</organism>
<feature type="region of interest" description="Disordered" evidence="5">
    <location>
        <begin position="225"/>
        <end position="268"/>
    </location>
</feature>
<evidence type="ECO:0000256" key="4">
    <source>
        <dbReference type="SAM" id="Coils"/>
    </source>
</evidence>
<sequence length="916" mass="102698">MARSEKDRDAFAKEMLKIYDKSRGRFAAELNDDKFTRISREELDSLRQTSANVEKLVEGHSRLSDELEKARAAAVRVEGLEKENKRLALQLQNRLQQQPTPIQTPLQIPHSRIQHGNDLGSTPGTGTPSLSFNKIEANDMPITKEQYAGIVKKYNSMCEEYLSLKGEYNKVKRSHYNLLQSEKNWGTWMQSTQKTLEKKKDKNRKYGEEIKKLKALLREHGIEPIETSLFDRTPRRDESTPCRPPTRQRRSEVQVPASSPPRSNQHIPQAQTVEPAQDPLAHAADNEDIQLPPNREEIELPPNREETHVAETEFVPLEGHDTSSTQGGSDPAEPELPAREVVAAVVEQIADTSFPVVVTSRTVNKRKQMHDTVEQTPRERVKVEISSSSPIRLPAIDSDGSMDLDDIGDKVDTPRKARHDIPLNRQVSRISASTQDSTQSSNQSRQPRNLSCATTSQGTPPATSAPRETRSILQPRSTNRSVLPRTSDGIDRAPKRPRVTTDIGSVAEDGESSPRTATRHPLHNSECLENLLLNPSPVKAILRPLAGNGALQSARPRAGLEQQRAATATSSLAREVAANIPADIAYSNHTRVPPNLSRGNPTTARSLAPTSQGSTATSRPTPQGSLPVAVPSKPSTNTSKKTSVEPVRPILKVLSRKSKEPSPDEEMLMRSPTPDPTQLPPRRNVQEFLKESKSKSRPSIEAAKPSPRVSAITGRPEITKKKQGQTEKEYLMDPDQEPLRSRPLHKLTLQDFKINPNYNHGVGYAYSEVVRGDARKCLQGCVKPNCCGPKFRALAEIEIDRREAFMAPSQKERDDLQLEDYLGDNAYKIPRLSEDERRELLIKSETRIQANKHGKHRHAYERQPTPPGFWDVDFPSTQKEAEDRRLVKEMERGIVEQRYREAMRPGGSYMFRDENP</sequence>
<dbReference type="InterPro" id="IPR013882">
    <property type="entry name" value="Ctp1_C"/>
</dbReference>
<evidence type="ECO:0000256" key="2">
    <source>
        <dbReference type="ARBA" id="ARBA00022763"/>
    </source>
</evidence>
<keyword evidence="8" id="KW-1185">Reference proteome</keyword>
<dbReference type="AlphaFoldDB" id="K1XJQ4"/>
<feature type="compositionally biased region" description="Basic and acidic residues" evidence="5">
    <location>
        <begin position="717"/>
        <end position="731"/>
    </location>
</feature>
<feature type="compositionally biased region" description="Polar residues" evidence="5">
    <location>
        <begin position="447"/>
        <end position="462"/>
    </location>
</feature>
<evidence type="ECO:0000259" key="6">
    <source>
        <dbReference type="Pfam" id="PF08573"/>
    </source>
</evidence>
<feature type="compositionally biased region" description="Low complexity" evidence="5">
    <location>
        <begin position="631"/>
        <end position="641"/>
    </location>
</feature>
<evidence type="ECO:0000256" key="5">
    <source>
        <dbReference type="SAM" id="MobiDB-lite"/>
    </source>
</evidence>
<dbReference type="GO" id="GO:0006281">
    <property type="term" value="P:DNA repair"/>
    <property type="evidence" value="ECO:0007669"/>
    <property type="project" value="InterPro"/>
</dbReference>
<feature type="coiled-coil region" evidence="4">
    <location>
        <begin position="53"/>
        <end position="97"/>
    </location>
</feature>
<feature type="compositionally biased region" description="Low complexity" evidence="5">
    <location>
        <begin position="431"/>
        <end position="446"/>
    </location>
</feature>
<keyword evidence="3" id="KW-0539">Nucleus</keyword>
<comment type="subcellular location">
    <subcellularLocation>
        <location evidence="1">Nucleus</location>
    </subcellularLocation>
</comment>
<feature type="domain" description="DNA endonuclease activator Ctp1 C-terminal" evidence="6">
    <location>
        <begin position="765"/>
        <end position="879"/>
    </location>
</feature>
<feature type="compositionally biased region" description="Basic and acidic residues" evidence="5">
    <location>
        <begin position="684"/>
        <end position="694"/>
    </location>
</feature>
<feature type="compositionally biased region" description="Basic and acidic residues" evidence="5">
    <location>
        <begin position="369"/>
        <end position="383"/>
    </location>
</feature>
<feature type="region of interest" description="Disordered" evidence="5">
    <location>
        <begin position="366"/>
        <end position="522"/>
    </location>
</feature>
<evidence type="ECO:0000313" key="8">
    <source>
        <dbReference type="Proteomes" id="UP000006753"/>
    </source>
</evidence>
<dbReference type="Pfam" id="PF08573">
    <property type="entry name" value="SAE2"/>
    <property type="match status" value="1"/>
</dbReference>
<dbReference type="STRING" id="1072389.K1XJQ4"/>
<dbReference type="EMBL" id="JH921428">
    <property type="protein sequence ID" value="EKD20923.1"/>
    <property type="molecule type" value="Genomic_DNA"/>
</dbReference>
<keyword evidence="4" id="KW-0175">Coiled coil</keyword>
<protein>
    <recommendedName>
        <fullName evidence="6">DNA endonuclease activator Ctp1 C-terminal domain-containing protein</fullName>
    </recommendedName>
</protein>
<name>K1XJQ4_MARBU</name>
<feature type="coiled-coil region" evidence="4">
    <location>
        <begin position="189"/>
        <end position="216"/>
    </location>
</feature>
<dbReference type="HOGENOM" id="CLU_309759_0_0_1"/>
<feature type="compositionally biased region" description="Polar residues" evidence="5">
    <location>
        <begin position="471"/>
        <end position="481"/>
    </location>
</feature>
<evidence type="ECO:0000313" key="7">
    <source>
        <dbReference type="EMBL" id="EKD20923.1"/>
    </source>
</evidence>
<proteinExistence type="predicted"/>
<dbReference type="GO" id="GO:0005634">
    <property type="term" value="C:nucleus"/>
    <property type="evidence" value="ECO:0007669"/>
    <property type="project" value="UniProtKB-SubCell"/>
</dbReference>
<feature type="compositionally biased region" description="Basic and acidic residues" evidence="5">
    <location>
        <begin position="407"/>
        <end position="422"/>
    </location>
</feature>
<feature type="region of interest" description="Disordered" evidence="5">
    <location>
        <begin position="284"/>
        <end position="303"/>
    </location>
</feature>
<feature type="region of interest" description="Disordered" evidence="5">
    <location>
        <begin position="851"/>
        <end position="874"/>
    </location>
</feature>
<dbReference type="RefSeq" id="XP_007287925.1">
    <property type="nucleotide sequence ID" value="XM_007287863.1"/>
</dbReference>
<reference evidence="7 8" key="1">
    <citation type="journal article" date="2012" name="BMC Genomics">
        <title>Sequencing the genome of Marssonina brunnea reveals fungus-poplar co-evolution.</title>
        <authorList>
            <person name="Zhu S."/>
            <person name="Cao Y.-Z."/>
            <person name="Jiang C."/>
            <person name="Tan B.-Y."/>
            <person name="Wang Z."/>
            <person name="Feng S."/>
            <person name="Zhang L."/>
            <person name="Su X.-H."/>
            <person name="Brejova B."/>
            <person name="Vinar T."/>
            <person name="Xu M."/>
            <person name="Wang M.-X."/>
            <person name="Zhang S.-G."/>
            <person name="Huang M.-R."/>
            <person name="Wu R."/>
            <person name="Zhou Y."/>
        </authorList>
    </citation>
    <scope>NUCLEOTIDE SEQUENCE [LARGE SCALE GENOMIC DNA]</scope>
    <source>
        <strain evidence="7 8">MB_m1</strain>
    </source>
</reference>
<evidence type="ECO:0000256" key="3">
    <source>
        <dbReference type="ARBA" id="ARBA00023242"/>
    </source>
</evidence>
<dbReference type="KEGG" id="mbe:MBM_00036"/>
<dbReference type="OMA" id="CVREECC"/>
<feature type="compositionally biased region" description="Polar residues" evidence="5">
    <location>
        <begin position="256"/>
        <end position="268"/>
    </location>
</feature>
<dbReference type="InParanoid" id="K1XJQ4"/>
<feature type="compositionally biased region" description="Polar residues" evidence="5">
    <location>
        <begin position="597"/>
        <end position="624"/>
    </location>
</feature>
<keyword evidence="2" id="KW-0227">DNA damage</keyword>
<dbReference type="GeneID" id="18755971"/>
<evidence type="ECO:0000256" key="1">
    <source>
        <dbReference type="ARBA" id="ARBA00004123"/>
    </source>
</evidence>
<dbReference type="Proteomes" id="UP000006753">
    <property type="component" value="Unassembled WGS sequence"/>
</dbReference>
<feature type="compositionally biased region" description="Basic and acidic residues" evidence="5">
    <location>
        <begin position="294"/>
        <end position="303"/>
    </location>
</feature>
<gene>
    <name evidence="7" type="ORF">MBM_00036</name>
</gene>
<dbReference type="OrthoDB" id="5801062at2759"/>